<dbReference type="InterPro" id="IPR036879">
    <property type="entry name" value="TF_MADSbox_sf"/>
</dbReference>
<feature type="region of interest" description="Disordered" evidence="6">
    <location>
        <begin position="298"/>
        <end position="361"/>
    </location>
</feature>
<reference evidence="9" key="2">
    <citation type="submission" date="2020-08" db="EMBL/GenBank/DDBJ databases">
        <title>Plant Genome Project.</title>
        <authorList>
            <person name="Zhang R.-G."/>
        </authorList>
    </citation>
    <scope>NUCLEOTIDE SEQUENCE</scope>
    <source>
        <strain evidence="9">Huo1</strain>
        <tissue evidence="9">Leaf</tissue>
    </source>
</reference>
<keyword evidence="4" id="KW-0804">Transcription</keyword>
<dbReference type="AlphaFoldDB" id="A0A8X8VTY0"/>
<dbReference type="GO" id="GO:0003677">
    <property type="term" value="F:DNA binding"/>
    <property type="evidence" value="ECO:0007669"/>
    <property type="project" value="UniProtKB-KW"/>
</dbReference>
<comment type="caution">
    <text evidence="9">The sequence shown here is derived from an EMBL/GenBank/DDBJ whole genome shotgun (WGS) entry which is preliminary data.</text>
</comment>
<evidence type="ECO:0000259" key="8">
    <source>
        <dbReference type="PROSITE" id="PS51297"/>
    </source>
</evidence>
<evidence type="ECO:0000313" key="10">
    <source>
        <dbReference type="Proteomes" id="UP000298416"/>
    </source>
</evidence>
<evidence type="ECO:0000313" key="9">
    <source>
        <dbReference type="EMBL" id="KAG6382309.1"/>
    </source>
</evidence>
<dbReference type="GO" id="GO:0046983">
    <property type="term" value="F:protein dimerization activity"/>
    <property type="evidence" value="ECO:0007669"/>
    <property type="project" value="InterPro"/>
</dbReference>
<gene>
    <name evidence="9" type="ORF">SASPL_158027</name>
</gene>
<keyword evidence="2" id="KW-0805">Transcription regulation</keyword>
<reference evidence="9" key="1">
    <citation type="submission" date="2018-01" db="EMBL/GenBank/DDBJ databases">
        <authorList>
            <person name="Mao J.F."/>
        </authorList>
    </citation>
    <scope>NUCLEOTIDE SEQUENCE</scope>
    <source>
        <strain evidence="9">Huo1</strain>
        <tissue evidence="9">Leaf</tissue>
    </source>
</reference>
<organism evidence="9">
    <name type="scientific">Salvia splendens</name>
    <name type="common">Scarlet sage</name>
    <dbReference type="NCBI Taxonomy" id="180675"/>
    <lineage>
        <taxon>Eukaryota</taxon>
        <taxon>Viridiplantae</taxon>
        <taxon>Streptophyta</taxon>
        <taxon>Embryophyta</taxon>
        <taxon>Tracheophyta</taxon>
        <taxon>Spermatophyta</taxon>
        <taxon>Magnoliopsida</taxon>
        <taxon>eudicotyledons</taxon>
        <taxon>Gunneridae</taxon>
        <taxon>Pentapetalae</taxon>
        <taxon>asterids</taxon>
        <taxon>lamiids</taxon>
        <taxon>Lamiales</taxon>
        <taxon>Lamiaceae</taxon>
        <taxon>Nepetoideae</taxon>
        <taxon>Mentheae</taxon>
        <taxon>Salviinae</taxon>
        <taxon>Salvia</taxon>
        <taxon>Salvia subgen. Calosphace</taxon>
        <taxon>core Calosphace</taxon>
    </lineage>
</organism>
<feature type="domain" description="MADS-box" evidence="7">
    <location>
        <begin position="1"/>
        <end position="56"/>
    </location>
</feature>
<dbReference type="GO" id="GO:0005634">
    <property type="term" value="C:nucleus"/>
    <property type="evidence" value="ECO:0007669"/>
    <property type="project" value="UniProtKB-SubCell"/>
</dbReference>
<keyword evidence="3" id="KW-0238">DNA-binding</keyword>
<feature type="compositionally biased region" description="Basic and acidic residues" evidence="6">
    <location>
        <begin position="298"/>
        <end position="309"/>
    </location>
</feature>
<dbReference type="PROSITE" id="PS51297">
    <property type="entry name" value="K_BOX"/>
    <property type="match status" value="1"/>
</dbReference>
<evidence type="ECO:0000256" key="2">
    <source>
        <dbReference type="ARBA" id="ARBA00023015"/>
    </source>
</evidence>
<dbReference type="GO" id="GO:0003700">
    <property type="term" value="F:DNA-binding transcription factor activity"/>
    <property type="evidence" value="ECO:0007669"/>
    <property type="project" value="InterPro"/>
</dbReference>
<proteinExistence type="predicted"/>
<name>A0A8X8VTY0_SALSN</name>
<evidence type="ECO:0000256" key="1">
    <source>
        <dbReference type="ARBA" id="ARBA00004123"/>
    </source>
</evidence>
<evidence type="ECO:0000259" key="7">
    <source>
        <dbReference type="PROSITE" id="PS50066"/>
    </source>
</evidence>
<dbReference type="Proteomes" id="UP000298416">
    <property type="component" value="Unassembled WGS sequence"/>
</dbReference>
<feature type="domain" description="K-box" evidence="8">
    <location>
        <begin position="187"/>
        <end position="281"/>
    </location>
</feature>
<evidence type="ECO:0000256" key="3">
    <source>
        <dbReference type="ARBA" id="ARBA00023125"/>
    </source>
</evidence>
<evidence type="ECO:0000256" key="5">
    <source>
        <dbReference type="ARBA" id="ARBA00023242"/>
    </source>
</evidence>
<dbReference type="Pfam" id="PF01486">
    <property type="entry name" value="K-box"/>
    <property type="match status" value="1"/>
</dbReference>
<evidence type="ECO:0000256" key="4">
    <source>
        <dbReference type="ARBA" id="ARBA00023163"/>
    </source>
</evidence>
<dbReference type="Gene3D" id="3.40.1810.10">
    <property type="entry name" value="Transcription factor, MADS-box"/>
    <property type="match status" value="1"/>
</dbReference>
<dbReference type="SUPFAM" id="SSF55455">
    <property type="entry name" value="SRF-like"/>
    <property type="match status" value="1"/>
</dbReference>
<accession>A0A8X8VTY0</accession>
<dbReference type="PRINTS" id="PR00404">
    <property type="entry name" value="MADSDOMAIN"/>
</dbReference>
<keyword evidence="10" id="KW-1185">Reference proteome</keyword>
<dbReference type="SMART" id="SM00432">
    <property type="entry name" value="MADS"/>
    <property type="match status" value="1"/>
</dbReference>
<comment type="subcellular location">
    <subcellularLocation>
        <location evidence="1">Nucleus</location>
    </subcellularLocation>
</comment>
<feature type="compositionally biased region" description="Polar residues" evidence="6">
    <location>
        <begin position="345"/>
        <end position="354"/>
    </location>
</feature>
<sequence>MGRGKIEIKKIENVNSRQRRAGLFKKANELAVLCEAEVAVIIFSNTGKLFEFANSSCVCKVLSTSDLLKDMPHLGHVMYYYLSAVSCYCLMKPNCLGRVKVEILFTKIPIICLAFCSSDSKCVNVDSRSGNGCLRSCIPISLFCLYLQYEKNTIKIQEMCGYYKESCPELEPEFGRNCVLSSYYLQKPTQPKETDVLKEEIEKLKLPDGWLFRRLMGKDLTGMSSQELHLLERQLSEGLMCIKDRKEQLLLQELAQCRMQEQRAVLENETLRRQVEELRGFYPLSSSPTPLCIEYHKQSDPVKKEESSRSPETACNGGLADETSDTTLQLGLPYGNSRKRKTPDGETQSSTSETQFRRLHG</sequence>
<protein>
    <submittedName>
        <fullName evidence="9">Uncharacterized protein</fullName>
    </submittedName>
</protein>
<dbReference type="PROSITE" id="PS50066">
    <property type="entry name" value="MADS_BOX_2"/>
    <property type="match status" value="1"/>
</dbReference>
<dbReference type="Pfam" id="PF00319">
    <property type="entry name" value="SRF-TF"/>
    <property type="match status" value="1"/>
</dbReference>
<dbReference type="PANTHER" id="PTHR48019">
    <property type="entry name" value="SERUM RESPONSE FACTOR HOMOLOG"/>
    <property type="match status" value="1"/>
</dbReference>
<dbReference type="EMBL" id="PNBA02001139">
    <property type="protein sequence ID" value="KAG6382309.1"/>
    <property type="molecule type" value="Genomic_DNA"/>
</dbReference>
<evidence type="ECO:0000256" key="6">
    <source>
        <dbReference type="SAM" id="MobiDB-lite"/>
    </source>
</evidence>
<dbReference type="InterPro" id="IPR002487">
    <property type="entry name" value="TF_Kbox"/>
</dbReference>
<dbReference type="InterPro" id="IPR002100">
    <property type="entry name" value="TF_MADSbox"/>
</dbReference>
<keyword evidence="5" id="KW-0539">Nucleus</keyword>
<dbReference type="InterPro" id="IPR050142">
    <property type="entry name" value="MADS-box/MEF2_TF"/>
</dbReference>